<accession>A0A8H7BJ04</accession>
<organism evidence="2 3">
    <name type="scientific">Apophysomyces ossiformis</name>
    <dbReference type="NCBI Taxonomy" id="679940"/>
    <lineage>
        <taxon>Eukaryota</taxon>
        <taxon>Fungi</taxon>
        <taxon>Fungi incertae sedis</taxon>
        <taxon>Mucoromycota</taxon>
        <taxon>Mucoromycotina</taxon>
        <taxon>Mucoromycetes</taxon>
        <taxon>Mucorales</taxon>
        <taxon>Mucorineae</taxon>
        <taxon>Mucoraceae</taxon>
        <taxon>Apophysomyces</taxon>
    </lineage>
</organism>
<reference evidence="2" key="1">
    <citation type="submission" date="2020-01" db="EMBL/GenBank/DDBJ databases">
        <title>Genome Sequencing of Three Apophysomyces-Like Fungal Strains Confirms a Novel Fungal Genus in the Mucoromycota with divergent Burkholderia-like Endosymbiotic Bacteria.</title>
        <authorList>
            <person name="Stajich J.E."/>
            <person name="Macias A.M."/>
            <person name="Carter-House D."/>
            <person name="Lovett B."/>
            <person name="Kasson L.R."/>
            <person name="Berry K."/>
            <person name="Grigoriev I."/>
            <person name="Chang Y."/>
            <person name="Spatafora J."/>
            <person name="Kasson M.T."/>
        </authorList>
    </citation>
    <scope>NUCLEOTIDE SEQUENCE</scope>
    <source>
        <strain evidence="2">NRRL A-21654</strain>
    </source>
</reference>
<dbReference type="EMBL" id="JABAYA010000150">
    <property type="protein sequence ID" value="KAF7723475.1"/>
    <property type="molecule type" value="Genomic_DNA"/>
</dbReference>
<keyword evidence="1" id="KW-0732">Signal</keyword>
<protein>
    <submittedName>
        <fullName evidence="2">Uncharacterized protein</fullName>
    </submittedName>
</protein>
<comment type="caution">
    <text evidence="2">The sequence shown here is derived from an EMBL/GenBank/DDBJ whole genome shotgun (WGS) entry which is preliminary data.</text>
</comment>
<sequence>MCWQHLSIEMEELSLLFLLLTVSDMMSQLGRHHPTLEEALIKSQSCSAHADSSQDSDPVRKKFSKSFPENWAAVQEFVKSTTSAIENKTFCPLKYTDPRGCRRFTLLPVYSYLCRHITIDFQALEKLLSSANIAHEKAVPTASEASQIYFDLSKMKDIGYQTLDSLETEKSVF</sequence>
<feature type="signal peptide" evidence="1">
    <location>
        <begin position="1"/>
        <end position="27"/>
    </location>
</feature>
<proteinExistence type="predicted"/>
<dbReference type="OrthoDB" id="2290289at2759"/>
<evidence type="ECO:0000313" key="2">
    <source>
        <dbReference type="EMBL" id="KAF7723475.1"/>
    </source>
</evidence>
<dbReference type="Proteomes" id="UP000605846">
    <property type="component" value="Unassembled WGS sequence"/>
</dbReference>
<keyword evidence="3" id="KW-1185">Reference proteome</keyword>
<dbReference type="AlphaFoldDB" id="A0A8H7BJ04"/>
<name>A0A8H7BJ04_9FUNG</name>
<evidence type="ECO:0000313" key="3">
    <source>
        <dbReference type="Proteomes" id="UP000605846"/>
    </source>
</evidence>
<gene>
    <name evidence="2" type="ORF">EC973_001986</name>
</gene>
<evidence type="ECO:0000256" key="1">
    <source>
        <dbReference type="SAM" id="SignalP"/>
    </source>
</evidence>
<feature type="chain" id="PRO_5034238828" evidence="1">
    <location>
        <begin position="28"/>
        <end position="173"/>
    </location>
</feature>